<dbReference type="Proteomes" id="UP001317085">
    <property type="component" value="Unassembled WGS sequence"/>
</dbReference>
<sequence length="107" mass="11949">MQKFNTAASEANTPANLTAYFRANGDHEIADNLLIQSGPLELCSDQSYQHSDERPSVSEMEKELAFIRQHMIALKTHPETVTPEPSDAVIRALYSLAYDALEQLADR</sequence>
<protein>
    <recommendedName>
        <fullName evidence="3">DUF3077 domain-containing protein</fullName>
    </recommendedName>
</protein>
<reference evidence="1 2" key="1">
    <citation type="submission" date="2022-02" db="EMBL/GenBank/DDBJ databases">
        <title>Comparative genomics of the first Antarctic Pseudomonas spp. capable of biotransforming 2,4,6-Trinitrotoluene.</title>
        <authorList>
            <person name="Cabrera M.A."/>
            <person name="Marquez S.L."/>
            <person name="Perez-Donoso J.M."/>
        </authorList>
    </citation>
    <scope>NUCLEOTIDE SEQUENCE [LARGE SCALE GENOMIC DNA]</scope>
    <source>
        <strain evidence="1 2">TNT11</strain>
    </source>
</reference>
<evidence type="ECO:0008006" key="3">
    <source>
        <dbReference type="Google" id="ProtNLM"/>
    </source>
</evidence>
<evidence type="ECO:0000313" key="1">
    <source>
        <dbReference type="EMBL" id="MCK1783077.1"/>
    </source>
</evidence>
<keyword evidence="2" id="KW-1185">Reference proteome</keyword>
<organism evidence="1 2">
    <name type="scientific">Pseudomonas emilianonis</name>
    <dbReference type="NCBI Taxonomy" id="2915812"/>
    <lineage>
        <taxon>Bacteria</taxon>
        <taxon>Pseudomonadati</taxon>
        <taxon>Pseudomonadota</taxon>
        <taxon>Gammaproteobacteria</taxon>
        <taxon>Pseudomonadales</taxon>
        <taxon>Pseudomonadaceae</taxon>
        <taxon>Pseudomonas</taxon>
    </lineage>
</organism>
<comment type="caution">
    <text evidence="1">The sequence shown here is derived from an EMBL/GenBank/DDBJ whole genome shotgun (WGS) entry which is preliminary data.</text>
</comment>
<name>A0ABT0EBI4_9PSED</name>
<proteinExistence type="predicted"/>
<dbReference type="RefSeq" id="WP_247395819.1">
    <property type="nucleotide sequence ID" value="NZ_JAKNRV010000005.1"/>
</dbReference>
<gene>
    <name evidence="1" type="ORF">L9Z73_01460</name>
</gene>
<accession>A0ABT0EBI4</accession>
<evidence type="ECO:0000313" key="2">
    <source>
        <dbReference type="Proteomes" id="UP001317085"/>
    </source>
</evidence>
<dbReference type="EMBL" id="JAKNRV010000005">
    <property type="protein sequence ID" value="MCK1783077.1"/>
    <property type="molecule type" value="Genomic_DNA"/>
</dbReference>